<keyword evidence="1" id="KW-0812">Transmembrane</keyword>
<proteinExistence type="predicted"/>
<name>A0A2T0MXB0_9ACTN</name>
<organism evidence="2 3">
    <name type="scientific">Nonomuraea fuscirosea</name>
    <dbReference type="NCBI Taxonomy" id="1291556"/>
    <lineage>
        <taxon>Bacteria</taxon>
        <taxon>Bacillati</taxon>
        <taxon>Actinomycetota</taxon>
        <taxon>Actinomycetes</taxon>
        <taxon>Streptosporangiales</taxon>
        <taxon>Streptosporangiaceae</taxon>
        <taxon>Nonomuraea</taxon>
    </lineage>
</organism>
<feature type="transmembrane region" description="Helical" evidence="1">
    <location>
        <begin position="21"/>
        <end position="38"/>
    </location>
</feature>
<keyword evidence="1" id="KW-0472">Membrane</keyword>
<evidence type="ECO:0000256" key="1">
    <source>
        <dbReference type="SAM" id="Phobius"/>
    </source>
</evidence>
<dbReference type="AlphaFoldDB" id="A0A2T0MXB0"/>
<keyword evidence="1" id="KW-1133">Transmembrane helix</keyword>
<evidence type="ECO:0000313" key="3">
    <source>
        <dbReference type="Proteomes" id="UP000238312"/>
    </source>
</evidence>
<keyword evidence="3" id="KW-1185">Reference proteome</keyword>
<dbReference type="EMBL" id="PVNG01000010">
    <property type="protein sequence ID" value="PRX63726.1"/>
    <property type="molecule type" value="Genomic_DNA"/>
</dbReference>
<feature type="transmembrane region" description="Helical" evidence="1">
    <location>
        <begin position="58"/>
        <end position="78"/>
    </location>
</feature>
<gene>
    <name evidence="2" type="ORF">B0I32_110178</name>
</gene>
<comment type="caution">
    <text evidence="2">The sequence shown here is derived from an EMBL/GenBank/DDBJ whole genome shotgun (WGS) entry which is preliminary data.</text>
</comment>
<feature type="transmembrane region" description="Helical" evidence="1">
    <location>
        <begin position="90"/>
        <end position="110"/>
    </location>
</feature>
<sequence>MWGMADRLCGEGRRCAGLGRWLLAAGMFVGGYALARSLERAFVDPLYERTLAGEPIWIADSAGLAVARLFIVVGIGLLSRFSSYRLRDSLLGLIPLYGEILLIKLCWRAVFFPYVDWEPRESERDELDAASGRAGGGRVVWVRRRSEQPG</sequence>
<evidence type="ECO:0000313" key="2">
    <source>
        <dbReference type="EMBL" id="PRX63726.1"/>
    </source>
</evidence>
<accession>A0A2T0MXB0</accession>
<reference evidence="2 3" key="1">
    <citation type="submission" date="2018-03" db="EMBL/GenBank/DDBJ databases">
        <title>Genomic Encyclopedia of Type Strains, Phase III (KMG-III): the genomes of soil and plant-associated and newly described type strains.</title>
        <authorList>
            <person name="Whitman W."/>
        </authorList>
    </citation>
    <scope>NUCLEOTIDE SEQUENCE [LARGE SCALE GENOMIC DNA]</scope>
    <source>
        <strain evidence="2 3">CGMCC 4.7104</strain>
    </source>
</reference>
<dbReference type="Proteomes" id="UP000238312">
    <property type="component" value="Unassembled WGS sequence"/>
</dbReference>
<protein>
    <submittedName>
        <fullName evidence="2">Uncharacterized protein</fullName>
    </submittedName>
</protein>